<dbReference type="PANTHER" id="PTHR35391:SF7">
    <property type="entry name" value="C2H2-TYPE DOMAIN-CONTAINING PROTEIN"/>
    <property type="match status" value="1"/>
</dbReference>
<dbReference type="InterPro" id="IPR058925">
    <property type="entry name" value="zf-C2H2_AcuF"/>
</dbReference>
<feature type="region of interest" description="Disordered" evidence="1">
    <location>
        <begin position="468"/>
        <end position="534"/>
    </location>
</feature>
<sequence length="572" mass="64655">MPSVKDNVLSCLRAFDVLSGTISTVEAGGNGGHHNTLDDSRPQVLSLASVSDQVARFKIWAGNIGAHQKGRSSLDYRLREASHIRAQIIRLLGDLWDALQDATSILRGERTPWDKEPVSQEEFTDAEEGVGEAVNEASTTELGQISGDISEVIDCLFRLSVSIRNPAPHDMFKRSMWTDTAEQAHFYVEHVRERFRDADEDLTSRLGRANAHRRQYFRYREQHHEKLARGIDEAHLATADDAMTDTIASSIPQQMKIDGLTGEANQEPDVIDEDKASTGWTETTVASSLVAGDRDRPRIPPLPKDAAGRPFECPYCYMMISATTTPAWRRHVFADLCPYICLSPDCHTPEETYPNRHEWMQHMLYNHWRTWTCALGCDKCFDSATAAKNHLAEIHSDVSTPEHIEFLAGMHEEVKSRDATVHCPLCQKSNLAIKEYARHVGRHQKDLSLFSLPQLGDDDDNIDLELSQGSEQASEDMEDERDETLYDGNKKGDVPGSKKIPDNDVDLQVDQILSAPGEVHGRSPKPGTQQRESEWERFKGPIIEHIVQDKWLIPRIQRFMKREYGFTARYRA</sequence>
<dbReference type="EMBL" id="JAUKUD010000005">
    <property type="protein sequence ID" value="KAK0743628.1"/>
    <property type="molecule type" value="Genomic_DNA"/>
</dbReference>
<evidence type="ECO:0000256" key="1">
    <source>
        <dbReference type="SAM" id="MobiDB-lite"/>
    </source>
</evidence>
<keyword evidence="4" id="KW-1185">Reference proteome</keyword>
<reference evidence="3" key="1">
    <citation type="submission" date="2023-06" db="EMBL/GenBank/DDBJ databases">
        <title>Genome-scale phylogeny and comparative genomics of the fungal order Sordariales.</title>
        <authorList>
            <consortium name="Lawrence Berkeley National Laboratory"/>
            <person name="Hensen N."/>
            <person name="Bonometti L."/>
            <person name="Westerberg I."/>
            <person name="Brannstrom I.O."/>
            <person name="Guillou S."/>
            <person name="Cros-Aarteil S."/>
            <person name="Calhoun S."/>
            <person name="Haridas S."/>
            <person name="Kuo A."/>
            <person name="Mondo S."/>
            <person name="Pangilinan J."/>
            <person name="Riley R."/>
            <person name="LaButti K."/>
            <person name="Andreopoulos B."/>
            <person name="Lipzen A."/>
            <person name="Chen C."/>
            <person name="Yanf M."/>
            <person name="Daum C."/>
            <person name="Ng V."/>
            <person name="Clum A."/>
            <person name="Steindorff A."/>
            <person name="Ohm R."/>
            <person name="Martin F."/>
            <person name="Silar P."/>
            <person name="Natvig D."/>
            <person name="Lalanne C."/>
            <person name="Gautier V."/>
            <person name="Ament-velasquez S.L."/>
            <person name="Kruys A."/>
            <person name="Hutchinson M.I."/>
            <person name="Powell A.J."/>
            <person name="Barry K."/>
            <person name="Miller A.N."/>
            <person name="Grigoriev I.V."/>
            <person name="Debuchy R."/>
            <person name="Gladieux P."/>
            <person name="Thoren M.H."/>
            <person name="Johannesson H."/>
        </authorList>
    </citation>
    <scope>NUCLEOTIDE SEQUENCE</scope>
    <source>
        <strain evidence="3">SMH3187-1</strain>
    </source>
</reference>
<accession>A0AA40EQG7</accession>
<proteinExistence type="predicted"/>
<evidence type="ECO:0000259" key="2">
    <source>
        <dbReference type="PROSITE" id="PS00028"/>
    </source>
</evidence>
<dbReference type="InterPro" id="IPR013087">
    <property type="entry name" value="Znf_C2H2_type"/>
</dbReference>
<gene>
    <name evidence="3" type="ORF">B0T18DRAFT_392370</name>
</gene>
<dbReference type="AlphaFoldDB" id="A0AA40EQG7"/>
<evidence type="ECO:0000313" key="3">
    <source>
        <dbReference type="EMBL" id="KAK0743628.1"/>
    </source>
</evidence>
<dbReference type="PANTHER" id="PTHR35391">
    <property type="entry name" value="C2H2-TYPE DOMAIN-CONTAINING PROTEIN-RELATED"/>
    <property type="match status" value="1"/>
</dbReference>
<dbReference type="Pfam" id="PF26082">
    <property type="entry name" value="zf-C2H2_AcuF"/>
    <property type="match status" value="1"/>
</dbReference>
<name>A0AA40EQG7_9PEZI</name>
<feature type="domain" description="C2H2-type" evidence="2">
    <location>
        <begin position="373"/>
        <end position="395"/>
    </location>
</feature>
<dbReference type="Proteomes" id="UP001172155">
    <property type="component" value="Unassembled WGS sequence"/>
</dbReference>
<dbReference type="PROSITE" id="PS00028">
    <property type="entry name" value="ZINC_FINGER_C2H2_1"/>
    <property type="match status" value="1"/>
</dbReference>
<feature type="compositionally biased region" description="Acidic residues" evidence="1">
    <location>
        <begin position="473"/>
        <end position="482"/>
    </location>
</feature>
<evidence type="ECO:0000313" key="4">
    <source>
        <dbReference type="Proteomes" id="UP001172155"/>
    </source>
</evidence>
<comment type="caution">
    <text evidence="3">The sequence shown here is derived from an EMBL/GenBank/DDBJ whole genome shotgun (WGS) entry which is preliminary data.</text>
</comment>
<organism evidence="3 4">
    <name type="scientific">Schizothecium vesticola</name>
    <dbReference type="NCBI Taxonomy" id="314040"/>
    <lineage>
        <taxon>Eukaryota</taxon>
        <taxon>Fungi</taxon>
        <taxon>Dikarya</taxon>
        <taxon>Ascomycota</taxon>
        <taxon>Pezizomycotina</taxon>
        <taxon>Sordariomycetes</taxon>
        <taxon>Sordariomycetidae</taxon>
        <taxon>Sordariales</taxon>
        <taxon>Schizotheciaceae</taxon>
        <taxon>Schizothecium</taxon>
    </lineage>
</organism>
<protein>
    <recommendedName>
        <fullName evidence="2">C2H2-type domain-containing protein</fullName>
    </recommendedName>
</protein>
<dbReference type="SMART" id="SM00355">
    <property type="entry name" value="ZnF_C2H2"/>
    <property type="match status" value="3"/>
</dbReference>